<feature type="domain" description="SseB protein N-terminal" evidence="2">
    <location>
        <begin position="33"/>
        <end position="104"/>
    </location>
</feature>
<dbReference type="AlphaFoldDB" id="A0A5Q3Q6R5"/>
<dbReference type="Proteomes" id="UP000371041">
    <property type="component" value="Chromosome"/>
</dbReference>
<dbReference type="EMBL" id="CP045929">
    <property type="protein sequence ID" value="QGK69540.1"/>
    <property type="molecule type" value="Genomic_DNA"/>
</dbReference>
<sequence length="113" mass="12402">MRDLDHPEAAPSVIGADWLAEQHGQEPITVYLPTERVIEGDSEITVQLVRLPDGRTVLPAFTSLDALVGTLGGQQPWIATPQDRVPEVQQQSSADDVLWDPPLPDELRGEVSR</sequence>
<evidence type="ECO:0000256" key="1">
    <source>
        <dbReference type="SAM" id="MobiDB-lite"/>
    </source>
</evidence>
<feature type="region of interest" description="Disordered" evidence="1">
    <location>
        <begin position="83"/>
        <end position="113"/>
    </location>
</feature>
<dbReference type="InterPro" id="IPR009839">
    <property type="entry name" value="SseB_N"/>
</dbReference>
<accession>A0A5Q3Q6R5</accession>
<evidence type="ECO:0000259" key="2">
    <source>
        <dbReference type="Pfam" id="PF07179"/>
    </source>
</evidence>
<proteinExistence type="predicted"/>
<name>A0A5Q3Q6R5_9PSEU</name>
<reference evidence="4" key="1">
    <citation type="submission" date="2019-11" db="EMBL/GenBank/DDBJ databases">
        <title>The complete genome sequence of Saccharopolyspora sp. E2A.</title>
        <authorList>
            <person name="Zhang G."/>
        </authorList>
    </citation>
    <scope>NUCLEOTIDE SEQUENCE [LARGE SCALE GENOMIC DNA]</scope>
    <source>
        <strain evidence="4">E2A</strain>
    </source>
</reference>
<dbReference type="NCBIfam" id="NF042914">
    <property type="entry name" value="SAV915_dom"/>
    <property type="match status" value="1"/>
</dbReference>
<evidence type="ECO:0000313" key="4">
    <source>
        <dbReference type="Proteomes" id="UP000371041"/>
    </source>
</evidence>
<dbReference type="KEGG" id="sace:GIY23_08385"/>
<dbReference type="RefSeq" id="WP_154076135.1">
    <property type="nucleotide sequence ID" value="NZ_CP045929.1"/>
</dbReference>
<evidence type="ECO:0000313" key="3">
    <source>
        <dbReference type="EMBL" id="QGK69540.1"/>
    </source>
</evidence>
<dbReference type="InterPro" id="IPR049975">
    <property type="entry name" value="SAV_915-like_dom"/>
</dbReference>
<protein>
    <recommendedName>
        <fullName evidence="2">SseB protein N-terminal domain-containing protein</fullName>
    </recommendedName>
</protein>
<dbReference type="Pfam" id="PF07179">
    <property type="entry name" value="SseB"/>
    <property type="match status" value="1"/>
</dbReference>
<keyword evidence="4" id="KW-1185">Reference proteome</keyword>
<organism evidence="3 4">
    <name type="scientific">Allosaccharopolyspora coralli</name>
    <dbReference type="NCBI Taxonomy" id="2665642"/>
    <lineage>
        <taxon>Bacteria</taxon>
        <taxon>Bacillati</taxon>
        <taxon>Actinomycetota</taxon>
        <taxon>Actinomycetes</taxon>
        <taxon>Pseudonocardiales</taxon>
        <taxon>Pseudonocardiaceae</taxon>
        <taxon>Allosaccharopolyspora</taxon>
    </lineage>
</organism>
<gene>
    <name evidence="3" type="ORF">GIY23_08385</name>
</gene>